<dbReference type="EMBL" id="JBBPBN010000032">
    <property type="protein sequence ID" value="KAK9003746.1"/>
    <property type="molecule type" value="Genomic_DNA"/>
</dbReference>
<feature type="compositionally biased region" description="Polar residues" evidence="1">
    <location>
        <begin position="79"/>
        <end position="89"/>
    </location>
</feature>
<name>A0ABR2QSU9_9ROSI</name>
<proteinExistence type="predicted"/>
<sequence length="108" mass="12226">MKEWDSISTQERESSIKRSKTQDSSYYDPPDYVPEPSVVTQSCDGVLDGNERPVMLSRVQTCSFYHKQHAGECPKNPYKNPTTSVSTHFSRNRRHSTKSSSQASKPGK</sequence>
<gene>
    <name evidence="2" type="ORF">V6N11_018645</name>
</gene>
<keyword evidence="3" id="KW-1185">Reference proteome</keyword>
<feature type="compositionally biased region" description="Polar residues" evidence="1">
    <location>
        <begin position="98"/>
        <end position="108"/>
    </location>
</feature>
<feature type="compositionally biased region" description="Basic and acidic residues" evidence="1">
    <location>
        <begin position="1"/>
        <end position="16"/>
    </location>
</feature>
<reference evidence="2 3" key="1">
    <citation type="journal article" date="2024" name="G3 (Bethesda)">
        <title>Genome assembly of Hibiscus sabdariffa L. provides insights into metabolisms of medicinal natural products.</title>
        <authorList>
            <person name="Kim T."/>
        </authorList>
    </citation>
    <scope>NUCLEOTIDE SEQUENCE [LARGE SCALE GENOMIC DNA]</scope>
    <source>
        <strain evidence="2">TK-2024</strain>
        <tissue evidence="2">Old leaves</tissue>
    </source>
</reference>
<accession>A0ABR2QSU9</accession>
<feature type="region of interest" description="Disordered" evidence="1">
    <location>
        <begin position="1"/>
        <end position="39"/>
    </location>
</feature>
<comment type="caution">
    <text evidence="2">The sequence shown here is derived from an EMBL/GenBank/DDBJ whole genome shotgun (WGS) entry which is preliminary data.</text>
</comment>
<evidence type="ECO:0000256" key="1">
    <source>
        <dbReference type="SAM" id="MobiDB-lite"/>
    </source>
</evidence>
<protein>
    <submittedName>
        <fullName evidence="2">Uncharacterized protein</fullName>
    </submittedName>
</protein>
<feature type="region of interest" description="Disordered" evidence="1">
    <location>
        <begin position="69"/>
        <end position="108"/>
    </location>
</feature>
<organism evidence="2 3">
    <name type="scientific">Hibiscus sabdariffa</name>
    <name type="common">roselle</name>
    <dbReference type="NCBI Taxonomy" id="183260"/>
    <lineage>
        <taxon>Eukaryota</taxon>
        <taxon>Viridiplantae</taxon>
        <taxon>Streptophyta</taxon>
        <taxon>Embryophyta</taxon>
        <taxon>Tracheophyta</taxon>
        <taxon>Spermatophyta</taxon>
        <taxon>Magnoliopsida</taxon>
        <taxon>eudicotyledons</taxon>
        <taxon>Gunneridae</taxon>
        <taxon>Pentapetalae</taxon>
        <taxon>rosids</taxon>
        <taxon>malvids</taxon>
        <taxon>Malvales</taxon>
        <taxon>Malvaceae</taxon>
        <taxon>Malvoideae</taxon>
        <taxon>Hibiscus</taxon>
    </lineage>
</organism>
<evidence type="ECO:0000313" key="3">
    <source>
        <dbReference type="Proteomes" id="UP001396334"/>
    </source>
</evidence>
<evidence type="ECO:0000313" key="2">
    <source>
        <dbReference type="EMBL" id="KAK9003746.1"/>
    </source>
</evidence>
<dbReference type="Proteomes" id="UP001396334">
    <property type="component" value="Unassembled WGS sequence"/>
</dbReference>